<name>A0AA38X376_9EURO</name>
<accession>A0AA38X376</accession>
<proteinExistence type="predicted"/>
<dbReference type="EMBL" id="JAPDRK010000015">
    <property type="protein sequence ID" value="KAJ9606001.1"/>
    <property type="molecule type" value="Genomic_DNA"/>
</dbReference>
<reference evidence="3" key="1">
    <citation type="submission" date="2022-10" db="EMBL/GenBank/DDBJ databases">
        <title>Culturing micro-colonial fungi from biological soil crusts in the Mojave desert and describing Neophaeococcomyces mojavensis, and introducing the new genera and species Taxawa tesnikishii.</title>
        <authorList>
            <person name="Kurbessoian T."/>
            <person name="Stajich J.E."/>
        </authorList>
    </citation>
    <scope>NUCLEOTIDE SEQUENCE</scope>
    <source>
        <strain evidence="3">TK_41</strain>
    </source>
</reference>
<dbReference type="InterPro" id="IPR056884">
    <property type="entry name" value="NPHP3-like_N"/>
</dbReference>
<dbReference type="SUPFAM" id="SSF52540">
    <property type="entry name" value="P-loop containing nucleoside triphosphate hydrolases"/>
    <property type="match status" value="1"/>
</dbReference>
<comment type="caution">
    <text evidence="3">The sequence shown here is derived from an EMBL/GenBank/DDBJ whole genome shotgun (WGS) entry which is preliminary data.</text>
</comment>
<evidence type="ECO:0000313" key="4">
    <source>
        <dbReference type="Proteomes" id="UP001172673"/>
    </source>
</evidence>
<dbReference type="Proteomes" id="UP001172673">
    <property type="component" value="Unassembled WGS sequence"/>
</dbReference>
<dbReference type="PANTHER" id="PTHR10039">
    <property type="entry name" value="AMELOGENIN"/>
    <property type="match status" value="1"/>
</dbReference>
<keyword evidence="4" id="KW-1185">Reference proteome</keyword>
<feature type="domain" description="Nephrocystin 3-like N-terminal" evidence="2">
    <location>
        <begin position="215"/>
        <end position="384"/>
    </location>
</feature>
<evidence type="ECO:0000256" key="1">
    <source>
        <dbReference type="ARBA" id="ARBA00022737"/>
    </source>
</evidence>
<organism evidence="3 4">
    <name type="scientific">Cladophialophora chaetospira</name>
    <dbReference type="NCBI Taxonomy" id="386627"/>
    <lineage>
        <taxon>Eukaryota</taxon>
        <taxon>Fungi</taxon>
        <taxon>Dikarya</taxon>
        <taxon>Ascomycota</taxon>
        <taxon>Pezizomycotina</taxon>
        <taxon>Eurotiomycetes</taxon>
        <taxon>Chaetothyriomycetidae</taxon>
        <taxon>Chaetothyriales</taxon>
        <taxon>Herpotrichiellaceae</taxon>
        <taxon>Cladophialophora</taxon>
    </lineage>
</organism>
<dbReference type="InterPro" id="IPR027417">
    <property type="entry name" value="P-loop_NTPase"/>
</dbReference>
<dbReference type="Gene3D" id="3.40.50.300">
    <property type="entry name" value="P-loop containing nucleotide triphosphate hydrolases"/>
    <property type="match status" value="1"/>
</dbReference>
<gene>
    <name evidence="3" type="ORF">H2200_009850</name>
</gene>
<protein>
    <recommendedName>
        <fullName evidence="2">Nephrocystin 3-like N-terminal domain-containing protein</fullName>
    </recommendedName>
</protein>
<dbReference type="AlphaFoldDB" id="A0AA38X376"/>
<evidence type="ECO:0000259" key="2">
    <source>
        <dbReference type="Pfam" id="PF24883"/>
    </source>
</evidence>
<dbReference type="Pfam" id="PF24883">
    <property type="entry name" value="NPHP3_N"/>
    <property type="match status" value="1"/>
</dbReference>
<sequence>MVNGAAPSEPISNGIHGKDATREEVILGALAGATQLAEQILGLVRFIQNTRDAPKEVLEHIASLKQLESVTENIKTNPSYQSQQVADVLSLLNAKVKAIADILSKVRATATDDKATAIKKAVVATWKDDNVTSRLDQIERDKTTLALCLAQIDAQVQNDHIKDLASQLQSLRRLQVTSSLSEEQWSDYCLAELFVKSPVDDRAMLIRTKGTRSAGTCTWYTVHPVFRAWQEPTSTAPLLWISGGPGRGKTMISIFLTQGLERTALQADSSHRQVIFFFCDNKDHKRNGASCILRGLILQVLARYPILVKHLLPEFKLQRSKLFEESSFDSLWRVFEGIIYHSPTKITYIVVDGLDELRTDALDVLLQKFRVLNISKVKAIALSRPFPQSISEAFCDSPSVRLDLDSDKEVRSDVNTYVRGGGY</sequence>
<evidence type="ECO:0000313" key="3">
    <source>
        <dbReference type="EMBL" id="KAJ9606001.1"/>
    </source>
</evidence>
<keyword evidence="1" id="KW-0677">Repeat</keyword>